<dbReference type="EMBL" id="SNXY01000011">
    <property type="protein sequence ID" value="TDP81863.1"/>
    <property type="molecule type" value="Genomic_DNA"/>
</dbReference>
<accession>A0A4R6R7B8</accession>
<reference evidence="13 14" key="1">
    <citation type="submission" date="2019-03" db="EMBL/GenBank/DDBJ databases">
        <title>Genomic Encyclopedia of Type Strains, Phase IV (KMG-IV): sequencing the most valuable type-strain genomes for metagenomic binning, comparative biology and taxonomic classification.</title>
        <authorList>
            <person name="Goeker M."/>
        </authorList>
    </citation>
    <scope>NUCLEOTIDE SEQUENCE [LARGE SCALE GENOMIC DNA]</scope>
    <source>
        <strain evidence="13 14">DSM 102969</strain>
    </source>
</reference>
<keyword evidence="9 11" id="KW-0520">NAD</keyword>
<feature type="domain" description="Cytidyltransferase-like" evidence="12">
    <location>
        <begin position="19"/>
        <end position="199"/>
    </location>
</feature>
<comment type="catalytic activity">
    <reaction evidence="10 11">
        <text>nicotinate beta-D-ribonucleotide + ATP + H(+) = deamido-NAD(+) + diphosphate</text>
        <dbReference type="Rhea" id="RHEA:22860"/>
        <dbReference type="ChEBI" id="CHEBI:15378"/>
        <dbReference type="ChEBI" id="CHEBI:30616"/>
        <dbReference type="ChEBI" id="CHEBI:33019"/>
        <dbReference type="ChEBI" id="CHEBI:57502"/>
        <dbReference type="ChEBI" id="CHEBI:58437"/>
        <dbReference type="EC" id="2.7.7.18"/>
    </reaction>
</comment>
<dbReference type="NCBIfam" id="NF000845">
    <property type="entry name" value="PRK00071.2-4"/>
    <property type="match status" value="1"/>
</dbReference>
<evidence type="ECO:0000256" key="3">
    <source>
        <dbReference type="ARBA" id="ARBA00009014"/>
    </source>
</evidence>
<evidence type="ECO:0000256" key="9">
    <source>
        <dbReference type="ARBA" id="ARBA00023027"/>
    </source>
</evidence>
<dbReference type="RefSeq" id="WP_126540452.1">
    <property type="nucleotide sequence ID" value="NZ_BSPM01000002.1"/>
</dbReference>
<comment type="function">
    <text evidence="1 11">Catalyzes the reversible adenylation of nicotinate mononucleotide (NaMN) to nicotinic acid adenine dinucleotide (NaAD).</text>
</comment>
<organism evidence="13 14">
    <name type="scientific">Oharaeibacter diazotrophicus</name>
    <dbReference type="NCBI Taxonomy" id="1920512"/>
    <lineage>
        <taxon>Bacteria</taxon>
        <taxon>Pseudomonadati</taxon>
        <taxon>Pseudomonadota</taxon>
        <taxon>Alphaproteobacteria</taxon>
        <taxon>Hyphomicrobiales</taxon>
        <taxon>Pleomorphomonadaceae</taxon>
        <taxon>Oharaeibacter</taxon>
    </lineage>
</organism>
<keyword evidence="4 11" id="KW-0662">Pyridine nucleotide biosynthesis</keyword>
<dbReference type="PANTHER" id="PTHR39321">
    <property type="entry name" value="NICOTINATE-NUCLEOTIDE ADENYLYLTRANSFERASE-RELATED"/>
    <property type="match status" value="1"/>
</dbReference>
<dbReference type="InterPro" id="IPR005248">
    <property type="entry name" value="NadD/NMNAT"/>
</dbReference>
<evidence type="ECO:0000256" key="10">
    <source>
        <dbReference type="ARBA" id="ARBA00048721"/>
    </source>
</evidence>
<dbReference type="PANTHER" id="PTHR39321:SF3">
    <property type="entry name" value="PHOSPHOPANTETHEINE ADENYLYLTRANSFERASE"/>
    <property type="match status" value="1"/>
</dbReference>
<evidence type="ECO:0000256" key="7">
    <source>
        <dbReference type="ARBA" id="ARBA00022741"/>
    </source>
</evidence>
<dbReference type="InterPro" id="IPR014729">
    <property type="entry name" value="Rossmann-like_a/b/a_fold"/>
</dbReference>
<evidence type="ECO:0000256" key="6">
    <source>
        <dbReference type="ARBA" id="ARBA00022695"/>
    </source>
</evidence>
<dbReference type="NCBIfam" id="TIGR00482">
    <property type="entry name" value="nicotinate (nicotinamide) nucleotide adenylyltransferase"/>
    <property type="match status" value="1"/>
</dbReference>
<proteinExistence type="inferred from homology"/>
<dbReference type="OrthoDB" id="5295945at2"/>
<dbReference type="UniPathway" id="UPA00253">
    <property type="reaction ID" value="UER00332"/>
</dbReference>
<gene>
    <name evidence="11" type="primary">nadD</name>
    <name evidence="13" type="ORF">EDD54_4123</name>
</gene>
<dbReference type="Gene3D" id="3.40.50.620">
    <property type="entry name" value="HUPs"/>
    <property type="match status" value="1"/>
</dbReference>
<comment type="similarity">
    <text evidence="3 11">Belongs to the NadD family.</text>
</comment>
<evidence type="ECO:0000256" key="4">
    <source>
        <dbReference type="ARBA" id="ARBA00022642"/>
    </source>
</evidence>
<dbReference type="GO" id="GO:0004515">
    <property type="term" value="F:nicotinate-nucleotide adenylyltransferase activity"/>
    <property type="evidence" value="ECO:0007669"/>
    <property type="project" value="UniProtKB-UniRule"/>
</dbReference>
<keyword evidence="7 11" id="KW-0547">Nucleotide-binding</keyword>
<keyword evidence="6 11" id="KW-0548">Nucleotidyltransferase</keyword>
<comment type="pathway">
    <text evidence="2 11">Cofactor biosynthesis; NAD(+) biosynthesis; deamido-NAD(+) from nicotinate D-ribonucleotide: step 1/1.</text>
</comment>
<dbReference type="AlphaFoldDB" id="A0A4R6R7B8"/>
<dbReference type="GO" id="GO:0005524">
    <property type="term" value="F:ATP binding"/>
    <property type="evidence" value="ECO:0007669"/>
    <property type="project" value="UniProtKB-KW"/>
</dbReference>
<dbReference type="NCBIfam" id="NF000843">
    <property type="entry name" value="PRK00071.2-2"/>
    <property type="match status" value="1"/>
</dbReference>
<dbReference type="SUPFAM" id="SSF52374">
    <property type="entry name" value="Nucleotidylyl transferase"/>
    <property type="match status" value="1"/>
</dbReference>
<evidence type="ECO:0000313" key="14">
    <source>
        <dbReference type="Proteomes" id="UP000294547"/>
    </source>
</evidence>
<evidence type="ECO:0000256" key="11">
    <source>
        <dbReference type="HAMAP-Rule" id="MF_00244"/>
    </source>
</evidence>
<keyword evidence="8 11" id="KW-0067">ATP-binding</keyword>
<comment type="caution">
    <text evidence="13">The sequence shown here is derived from an EMBL/GenBank/DDBJ whole genome shotgun (WGS) entry which is preliminary data.</text>
</comment>
<keyword evidence="14" id="KW-1185">Reference proteome</keyword>
<evidence type="ECO:0000259" key="12">
    <source>
        <dbReference type="Pfam" id="PF01467"/>
    </source>
</evidence>
<dbReference type="InterPro" id="IPR004821">
    <property type="entry name" value="Cyt_trans-like"/>
</dbReference>
<dbReference type="Proteomes" id="UP000294547">
    <property type="component" value="Unassembled WGS sequence"/>
</dbReference>
<name>A0A4R6R7B8_9HYPH</name>
<dbReference type="GO" id="GO:0009435">
    <property type="term" value="P:NAD+ biosynthetic process"/>
    <property type="evidence" value="ECO:0007669"/>
    <property type="project" value="UniProtKB-UniRule"/>
</dbReference>
<evidence type="ECO:0000256" key="2">
    <source>
        <dbReference type="ARBA" id="ARBA00005019"/>
    </source>
</evidence>
<dbReference type="Pfam" id="PF01467">
    <property type="entry name" value="CTP_transf_like"/>
    <property type="match status" value="1"/>
</dbReference>
<dbReference type="HAMAP" id="MF_00244">
    <property type="entry name" value="NaMN_adenylyltr"/>
    <property type="match status" value="1"/>
</dbReference>
<evidence type="ECO:0000313" key="13">
    <source>
        <dbReference type="EMBL" id="TDP81863.1"/>
    </source>
</evidence>
<protein>
    <recommendedName>
        <fullName evidence="11">Probable nicotinate-nucleotide adenylyltransferase</fullName>
        <ecNumber evidence="11">2.7.7.18</ecNumber>
    </recommendedName>
    <alternativeName>
        <fullName evidence="11">Deamido-NAD(+) diphosphorylase</fullName>
    </alternativeName>
    <alternativeName>
        <fullName evidence="11">Deamido-NAD(+) pyrophosphorylase</fullName>
    </alternativeName>
    <alternativeName>
        <fullName evidence="11">Nicotinate mononucleotide adenylyltransferase</fullName>
        <shortName evidence="11">NaMN adenylyltransferase</shortName>
    </alternativeName>
</protein>
<sequence length="212" mass="23059">MTSARPRLPPAFPGETVGLFGGSFDPPHAGHRHAADMALARLGLDRIWWLVTPGNPLKDTGALPPIAERLAAVVKVAGRGRAVVTDLEARLGTRYTVDLLRRLTRLYPAVRFVLVIGADNWAGFHRWGGWREIAALVPVAVIDRPGSTFRALSGRAARSFAAARLRERDAARLARHAPPAWVFLTGARVPLSSTMLRARLARFAALPREDAS</sequence>
<evidence type="ECO:0000256" key="1">
    <source>
        <dbReference type="ARBA" id="ARBA00002324"/>
    </source>
</evidence>
<dbReference type="CDD" id="cd02165">
    <property type="entry name" value="NMNAT"/>
    <property type="match status" value="1"/>
</dbReference>
<evidence type="ECO:0000256" key="8">
    <source>
        <dbReference type="ARBA" id="ARBA00022840"/>
    </source>
</evidence>
<dbReference type="EC" id="2.7.7.18" evidence="11"/>
<keyword evidence="5 11" id="KW-0808">Transferase</keyword>
<evidence type="ECO:0000256" key="5">
    <source>
        <dbReference type="ARBA" id="ARBA00022679"/>
    </source>
</evidence>